<evidence type="ECO:0000313" key="2">
    <source>
        <dbReference type="EMBL" id="CAD6992284.1"/>
    </source>
</evidence>
<dbReference type="EMBL" id="CAJHJT010000001">
    <property type="protein sequence ID" value="CAD6992284.1"/>
    <property type="molecule type" value="Genomic_DNA"/>
</dbReference>
<keyword evidence="3" id="KW-1185">Reference proteome</keyword>
<organism evidence="2 3">
    <name type="scientific">Ceratitis capitata</name>
    <name type="common">Mediterranean fruit fly</name>
    <name type="synonym">Tephritis capitata</name>
    <dbReference type="NCBI Taxonomy" id="7213"/>
    <lineage>
        <taxon>Eukaryota</taxon>
        <taxon>Metazoa</taxon>
        <taxon>Ecdysozoa</taxon>
        <taxon>Arthropoda</taxon>
        <taxon>Hexapoda</taxon>
        <taxon>Insecta</taxon>
        <taxon>Pterygota</taxon>
        <taxon>Neoptera</taxon>
        <taxon>Endopterygota</taxon>
        <taxon>Diptera</taxon>
        <taxon>Brachycera</taxon>
        <taxon>Muscomorpha</taxon>
        <taxon>Tephritoidea</taxon>
        <taxon>Tephritidae</taxon>
        <taxon>Ceratitis</taxon>
        <taxon>Ceratitis</taxon>
    </lineage>
</organism>
<name>A0A811TZL8_CERCA</name>
<dbReference type="GO" id="GO:0031012">
    <property type="term" value="C:extracellular matrix"/>
    <property type="evidence" value="ECO:0007669"/>
    <property type="project" value="TreeGrafter"/>
</dbReference>
<accession>A0A811TZL8</accession>
<evidence type="ECO:0000313" key="3">
    <source>
        <dbReference type="Proteomes" id="UP000606786"/>
    </source>
</evidence>
<dbReference type="OrthoDB" id="7736742at2759"/>
<dbReference type="PANTHER" id="PTHR46145">
    <property type="entry name" value="HEPARANASE"/>
    <property type="match status" value="1"/>
</dbReference>
<dbReference type="Proteomes" id="UP000606786">
    <property type="component" value="Unassembled WGS sequence"/>
</dbReference>
<proteinExistence type="predicted"/>
<reference evidence="2" key="1">
    <citation type="submission" date="2020-11" db="EMBL/GenBank/DDBJ databases">
        <authorList>
            <person name="Whitehead M."/>
        </authorList>
    </citation>
    <scope>NUCLEOTIDE SEQUENCE</scope>
    <source>
        <strain evidence="2">EGII</strain>
    </source>
</reference>
<feature type="signal peptide" evidence="1">
    <location>
        <begin position="1"/>
        <end position="25"/>
    </location>
</feature>
<dbReference type="PANTHER" id="PTHR46145:SF4">
    <property type="entry name" value="HEPARANASE"/>
    <property type="match status" value="1"/>
</dbReference>
<comment type="caution">
    <text evidence="2">The sequence shown here is derived from an EMBL/GenBank/DDBJ whole genome shotgun (WGS) entry which is preliminary data.</text>
</comment>
<sequence>MSPFKTSAVPKLSFLFALCASFVYADLFVQLNVNRPLNDVSEKFVSFTVEPADLYRALDGPNRKTLTQMATLLGSSYVKFSNDYNFIPEDTETKYKNPTKTIWKGFNRWTSAVNWTMIVPLPYQAGDWDPMESLRILNSSYLTGITDCVWQLGTEFGSSASAYLNDLNTLNLMVDTFKPYVDDWELTGAEMPSATSSEDVRRFIEHNKNMHAAFNWLQPSDSALSNSMVSSVYEHDRILRVMLNEKVPVWLNFEPKQRSKKLKLRSSSGSKITEEIGDALRWAQTLGEAANSGFDAIFRRIEQDDLERPSQSFFVTMLFKKVMGSRVFPARPYSIFLRSNKLYTHCANTVSGGLAFMIVNPDDDEKKVSVRSTTKLPGEEYWQYILTFKRNSVYLNNEKLTINSTLPAEVKVKSPNKPIPLNAPGKSVSFWILPNAELELCQFTEIAVDDLARDSIEEEEKVLTKHASSSDKLLQQLIEETAIPHSALLQNSHRGRRYATFANRATHVVLKDKEEQIQNLAKLFEPLSVEEKTPKKREEALEDRRTAALKWIKDLLDAAMQDQEDLSTLRRNTRSVDDYFGAVFGRKAATRNTAVVKKITEIRKPEKKSIKPAYDPEHFNEEEFFKNMGVQSEPELPNVPEGDVHITHIANVEGDDLDESKERLKKKADSIDVHGTIGKTARNDMKPLRLLPTEFYEALPVPKLGQSKSKNAKKWNALLFPEPFKKKLNMNEKKIKSNTLAETSTVNNADSDVEKVDAAQFQAGGQLAEDFLLAQEELARAFLRENEQKGQTEGKSSTKELSEINGETDDEMLEKIKSLRTKYIDYLAENLENYFNERGGVSALDVGKSLERATTEPSWWNLSPLRKRRSTRALHYDLPEDSWLSNMITKDEDLMPLGSVAPEKFLSTARRVSNRQPMDEIEDDDGGKSTDYMRIMKDKVDRLVDIVTRQVNDWYNTFTKPVAEARSDMDGNRLKSKRAMKKLL</sequence>
<dbReference type="AlphaFoldDB" id="A0A811TZL8"/>
<protein>
    <submittedName>
        <fullName evidence="2">(Mediterranean fruit fly) hypothetical protein</fullName>
    </submittedName>
</protein>
<dbReference type="GO" id="GO:0005615">
    <property type="term" value="C:extracellular space"/>
    <property type="evidence" value="ECO:0007669"/>
    <property type="project" value="TreeGrafter"/>
</dbReference>
<keyword evidence="1" id="KW-0732">Signal</keyword>
<gene>
    <name evidence="2" type="ORF">CCAP1982_LOCUS1152</name>
</gene>
<evidence type="ECO:0000256" key="1">
    <source>
        <dbReference type="SAM" id="SignalP"/>
    </source>
</evidence>
<feature type="chain" id="PRO_5032343042" evidence="1">
    <location>
        <begin position="26"/>
        <end position="984"/>
    </location>
</feature>